<sequence length="412" mass="47711">MPATQWIGQNAQSSLDRLIPRLKTRYQAYIKANPEDWGIYQARLEKHFRRLFSILQHLYRDQHEFLYYLEELLASITQFWIDRPVELKALDKEHEANPDWFQSHKMLGGVCYVDLFAGDLAGIREKIPYFEELGLTYLHLMPLFKVPEGENDGGYAISSYREVDPSLGMMNELTALASELRAQGISLVLDFVFNHTSDEHEWAQKAIAGNPVYQDYYRIFPDRNTPDVYEQHLREIFPDEHPGAFTFNDKIGAWIWTTFHSYQWDLNYNNPAVFISMAKEMLFLANAGIVVLRLDAVAFTWKQFGTTCESLPEAHLLIQAYNAVTQIAAPAMVFKSEAIVHPDEVAKYIDPGECQLSYNPLLMALIWNTLATRNTNLLVQALQERFKINPYCSWVNYVRGHDDIGWTFSDED</sequence>
<dbReference type="SMART" id="SM00642">
    <property type="entry name" value="Aamy"/>
    <property type="match status" value="1"/>
</dbReference>
<dbReference type="EMBL" id="BARU01005572">
    <property type="protein sequence ID" value="GAH38329.1"/>
    <property type="molecule type" value="Genomic_DNA"/>
</dbReference>
<organism evidence="2">
    <name type="scientific">marine sediment metagenome</name>
    <dbReference type="NCBI Taxonomy" id="412755"/>
    <lineage>
        <taxon>unclassified sequences</taxon>
        <taxon>metagenomes</taxon>
        <taxon>ecological metagenomes</taxon>
    </lineage>
</organism>
<comment type="caution">
    <text evidence="2">The sequence shown here is derived from an EMBL/GenBank/DDBJ whole genome shotgun (WGS) entry which is preliminary data.</text>
</comment>
<protein>
    <recommendedName>
        <fullName evidence="1">Glycosyl hydrolase family 13 catalytic domain-containing protein</fullName>
    </recommendedName>
</protein>
<dbReference type="PANTHER" id="PTHR10357">
    <property type="entry name" value="ALPHA-AMYLASE FAMILY MEMBER"/>
    <property type="match status" value="1"/>
</dbReference>
<gene>
    <name evidence="2" type="ORF">S03H2_10881</name>
</gene>
<evidence type="ECO:0000313" key="2">
    <source>
        <dbReference type="EMBL" id="GAH38329.1"/>
    </source>
</evidence>
<dbReference type="GO" id="GO:0005975">
    <property type="term" value="P:carbohydrate metabolic process"/>
    <property type="evidence" value="ECO:0007669"/>
    <property type="project" value="InterPro"/>
</dbReference>
<dbReference type="Gene3D" id="1.10.1740.10">
    <property type="match status" value="1"/>
</dbReference>
<dbReference type="PANTHER" id="PTHR10357:SF213">
    <property type="entry name" value="ALPHA AMYLASE CATALYTIC REGION"/>
    <property type="match status" value="1"/>
</dbReference>
<feature type="non-terminal residue" evidence="2">
    <location>
        <position position="412"/>
    </location>
</feature>
<dbReference type="InterPro" id="IPR006047">
    <property type="entry name" value="GH13_cat_dom"/>
</dbReference>
<dbReference type="Gene3D" id="3.30.750.90">
    <property type="match status" value="1"/>
</dbReference>
<dbReference type="InterPro" id="IPR045857">
    <property type="entry name" value="O16G_dom_2"/>
</dbReference>
<dbReference type="Pfam" id="PF00128">
    <property type="entry name" value="Alpha-amylase"/>
    <property type="match status" value="1"/>
</dbReference>
<dbReference type="Gene3D" id="3.90.400.10">
    <property type="entry name" value="Oligo-1,6-glucosidase, Domain 2"/>
    <property type="match status" value="1"/>
</dbReference>
<feature type="domain" description="Glycosyl hydrolase family 13 catalytic" evidence="1">
    <location>
        <begin position="112"/>
        <end position="410"/>
    </location>
</feature>
<reference evidence="2" key="1">
    <citation type="journal article" date="2014" name="Front. Microbiol.">
        <title>High frequency of phylogenetically diverse reductive dehalogenase-homologous genes in deep subseafloor sedimentary metagenomes.</title>
        <authorList>
            <person name="Kawai M."/>
            <person name="Futagami T."/>
            <person name="Toyoda A."/>
            <person name="Takaki Y."/>
            <person name="Nishi S."/>
            <person name="Hori S."/>
            <person name="Arai W."/>
            <person name="Tsubouchi T."/>
            <person name="Morono Y."/>
            <person name="Uchiyama I."/>
            <person name="Ito T."/>
            <person name="Fujiyama A."/>
            <person name="Inagaki F."/>
            <person name="Takami H."/>
        </authorList>
    </citation>
    <scope>NUCLEOTIDE SEQUENCE</scope>
    <source>
        <strain evidence="2">Expedition CK06-06</strain>
    </source>
</reference>
<proteinExistence type="predicted"/>
<evidence type="ECO:0000259" key="1">
    <source>
        <dbReference type="SMART" id="SM00642"/>
    </source>
</evidence>
<dbReference type="InterPro" id="IPR017853">
    <property type="entry name" value="GH"/>
</dbReference>
<dbReference type="AlphaFoldDB" id="X1G9R9"/>
<dbReference type="Gene3D" id="3.20.20.80">
    <property type="entry name" value="Glycosidases"/>
    <property type="match status" value="1"/>
</dbReference>
<dbReference type="SUPFAM" id="SSF51445">
    <property type="entry name" value="(Trans)glycosidases"/>
    <property type="match status" value="1"/>
</dbReference>
<accession>X1G9R9</accession>
<name>X1G9R9_9ZZZZ</name>